<keyword evidence="5" id="KW-0539">Nucleus</keyword>
<dbReference type="AlphaFoldDB" id="A0ABD1XC67"/>
<evidence type="ECO:0000259" key="7">
    <source>
        <dbReference type="PROSITE" id="PS51032"/>
    </source>
</evidence>
<dbReference type="InterPro" id="IPR001245">
    <property type="entry name" value="Ser-Thr/Tyr_kinase_cat_dom"/>
</dbReference>
<dbReference type="Gene3D" id="3.30.730.10">
    <property type="entry name" value="AP2/ERF domain"/>
    <property type="match status" value="1"/>
</dbReference>
<evidence type="ECO:0000256" key="3">
    <source>
        <dbReference type="ARBA" id="ARBA00023125"/>
    </source>
</evidence>
<dbReference type="EMBL" id="JBFOLJ010000001">
    <property type="protein sequence ID" value="KAL2559558.1"/>
    <property type="molecule type" value="Genomic_DNA"/>
</dbReference>
<evidence type="ECO:0000313" key="8">
    <source>
        <dbReference type="EMBL" id="KAL2559558.1"/>
    </source>
</evidence>
<accession>A0ABD1XC67</accession>
<dbReference type="InterPro" id="IPR016177">
    <property type="entry name" value="DNA-bd_dom_sf"/>
</dbReference>
<keyword evidence="9" id="KW-1185">Reference proteome</keyword>
<feature type="chain" id="PRO_5044891657" description="AP2/ERF domain-containing protein" evidence="6">
    <location>
        <begin position="19"/>
        <end position="219"/>
    </location>
</feature>
<evidence type="ECO:0000313" key="9">
    <source>
        <dbReference type="Proteomes" id="UP001604277"/>
    </source>
</evidence>
<dbReference type="PROSITE" id="PS51032">
    <property type="entry name" value="AP2_ERF"/>
    <property type="match status" value="1"/>
</dbReference>
<keyword evidence="2" id="KW-0805">Transcription regulation</keyword>
<dbReference type="PANTHER" id="PTHR32467:SF72">
    <property type="entry name" value="AP2-LIKE ETHYLENE-RESPONSIVE TRANSCRIPTION FACTOR BBM"/>
    <property type="match status" value="1"/>
</dbReference>
<evidence type="ECO:0000256" key="4">
    <source>
        <dbReference type="ARBA" id="ARBA00023163"/>
    </source>
</evidence>
<gene>
    <name evidence="8" type="ORF">Fot_04297</name>
</gene>
<keyword evidence="4" id="KW-0804">Transcription</keyword>
<keyword evidence="3" id="KW-0238">DNA-binding</keyword>
<reference evidence="9" key="1">
    <citation type="submission" date="2024-07" db="EMBL/GenBank/DDBJ databases">
        <title>Two chromosome-level genome assemblies of Korean endemic species Abeliophyllum distichum and Forsythia ovata (Oleaceae).</title>
        <authorList>
            <person name="Jang H."/>
        </authorList>
    </citation>
    <scope>NUCLEOTIDE SEQUENCE [LARGE SCALE GENOMIC DNA]</scope>
</reference>
<organism evidence="8 9">
    <name type="scientific">Forsythia ovata</name>
    <dbReference type="NCBI Taxonomy" id="205694"/>
    <lineage>
        <taxon>Eukaryota</taxon>
        <taxon>Viridiplantae</taxon>
        <taxon>Streptophyta</taxon>
        <taxon>Embryophyta</taxon>
        <taxon>Tracheophyta</taxon>
        <taxon>Spermatophyta</taxon>
        <taxon>Magnoliopsida</taxon>
        <taxon>eudicotyledons</taxon>
        <taxon>Gunneridae</taxon>
        <taxon>Pentapetalae</taxon>
        <taxon>asterids</taxon>
        <taxon>lamiids</taxon>
        <taxon>Lamiales</taxon>
        <taxon>Oleaceae</taxon>
        <taxon>Forsythieae</taxon>
        <taxon>Forsythia</taxon>
    </lineage>
</organism>
<dbReference type="SMART" id="SM00380">
    <property type="entry name" value="AP2"/>
    <property type="match status" value="1"/>
</dbReference>
<comment type="caution">
    <text evidence="8">The sequence shown here is derived from an EMBL/GenBank/DDBJ whole genome shotgun (WGS) entry which is preliminary data.</text>
</comment>
<dbReference type="InterPro" id="IPR001471">
    <property type="entry name" value="AP2/ERF_dom"/>
</dbReference>
<evidence type="ECO:0000256" key="2">
    <source>
        <dbReference type="ARBA" id="ARBA00023015"/>
    </source>
</evidence>
<evidence type="ECO:0000256" key="1">
    <source>
        <dbReference type="ARBA" id="ARBA00004123"/>
    </source>
</evidence>
<dbReference type="CDD" id="cd00018">
    <property type="entry name" value="AP2"/>
    <property type="match status" value="1"/>
</dbReference>
<dbReference type="SUPFAM" id="SSF56112">
    <property type="entry name" value="Protein kinase-like (PK-like)"/>
    <property type="match status" value="1"/>
</dbReference>
<proteinExistence type="predicted"/>
<keyword evidence="6" id="KW-0732">Signal</keyword>
<dbReference type="GO" id="GO:0005634">
    <property type="term" value="C:nucleus"/>
    <property type="evidence" value="ECO:0007669"/>
    <property type="project" value="UniProtKB-SubCell"/>
</dbReference>
<protein>
    <recommendedName>
        <fullName evidence="7">AP2/ERF domain-containing protein</fullName>
    </recommendedName>
</protein>
<dbReference type="Proteomes" id="UP001604277">
    <property type="component" value="Unassembled WGS sequence"/>
</dbReference>
<dbReference type="Pfam" id="PF07714">
    <property type="entry name" value="PK_Tyr_Ser-Thr"/>
    <property type="match status" value="1"/>
</dbReference>
<dbReference type="GO" id="GO:0003677">
    <property type="term" value="F:DNA binding"/>
    <property type="evidence" value="ECO:0007669"/>
    <property type="project" value="UniProtKB-KW"/>
</dbReference>
<feature type="domain" description="AP2/ERF" evidence="7">
    <location>
        <begin position="63"/>
        <end position="123"/>
    </location>
</feature>
<comment type="subcellular location">
    <subcellularLocation>
        <location evidence="1">Nucleus</location>
    </subcellularLocation>
</comment>
<dbReference type="SUPFAM" id="SSF54171">
    <property type="entry name" value="DNA-binding domain"/>
    <property type="match status" value="1"/>
</dbReference>
<dbReference type="InterPro" id="IPR011009">
    <property type="entry name" value="Kinase-like_dom_sf"/>
</dbReference>
<feature type="signal peptide" evidence="6">
    <location>
        <begin position="1"/>
        <end position="18"/>
    </location>
</feature>
<evidence type="ECO:0000256" key="6">
    <source>
        <dbReference type="SAM" id="SignalP"/>
    </source>
</evidence>
<dbReference type="InterPro" id="IPR036955">
    <property type="entry name" value="AP2/ERF_dom_sf"/>
</dbReference>
<evidence type="ECO:0000256" key="5">
    <source>
        <dbReference type="ARBA" id="ARBA00023242"/>
    </source>
</evidence>
<sequence length="219" mass="24764">MLFLALLVLKLRIPKTWLVKLNLAYMAYEVLDGMPCNRKFDAYRFGICLWEIYRCGLSYPDLGFAEVSSAVARQHGRWQARIGRVAGNKDLYLGTFSTQEEAAEAYDIAAIKFCGVNAVTNFEISRYDVKSILESSTLPIGGAVKRLKDAENAEMALDIQRKANNGNHNSHLTDGLYTIMAGLIPYHFILNGNFYGIYEISPKAIYIAHFIIVYFSRMH</sequence>
<name>A0ABD1XC67_9LAMI</name>
<dbReference type="PANTHER" id="PTHR32467">
    <property type="entry name" value="AP2-LIKE ETHYLENE-RESPONSIVE TRANSCRIPTION FACTOR"/>
    <property type="match status" value="1"/>
</dbReference>